<evidence type="ECO:0000313" key="5">
    <source>
        <dbReference type="Proteomes" id="UP000028349"/>
    </source>
</evidence>
<dbReference type="EMBL" id="JPEP01000001">
    <property type="protein sequence ID" value="KEY20083.1"/>
    <property type="molecule type" value="Genomic_DNA"/>
</dbReference>
<feature type="domain" description="Amine oxidase" evidence="2">
    <location>
        <begin position="9"/>
        <end position="86"/>
    </location>
</feature>
<proteinExistence type="inferred from homology"/>
<reference evidence="3 5" key="1">
    <citation type="submission" date="2014-07" db="EMBL/GenBank/DDBJ databases">
        <authorList>
            <person name="Pisani N.G."/>
            <person name="Newman J.D."/>
        </authorList>
    </citation>
    <scope>NUCLEOTIDE SEQUENCE [LARGE SCALE GENOMIC DNA]</scope>
    <source>
        <strain evidence="3 5">LMG 24720</strain>
    </source>
</reference>
<organism evidence="4 6">
    <name type="scientific">Kaistella antarctica</name>
    <dbReference type="NCBI Taxonomy" id="266748"/>
    <lineage>
        <taxon>Bacteria</taxon>
        <taxon>Pseudomonadati</taxon>
        <taxon>Bacteroidota</taxon>
        <taxon>Flavobacteriia</taxon>
        <taxon>Flavobacteriales</taxon>
        <taxon>Weeksellaceae</taxon>
        <taxon>Chryseobacterium group</taxon>
        <taxon>Kaistella</taxon>
    </lineage>
</organism>
<dbReference type="Proteomes" id="UP000270036">
    <property type="component" value="Chromosome"/>
</dbReference>
<keyword evidence="5" id="KW-1185">Reference proteome</keyword>
<protein>
    <submittedName>
        <fullName evidence="3">Amine oxidase</fullName>
    </submittedName>
    <submittedName>
        <fullName evidence="4">Putrescine oxidase</fullName>
        <ecNumber evidence="4">1.4.3.10</ecNumber>
    </submittedName>
</protein>
<dbReference type="KEGG" id="cant:NCTC13489_00157"/>
<dbReference type="InterPro" id="IPR036188">
    <property type="entry name" value="FAD/NAD-bd_sf"/>
</dbReference>
<dbReference type="InterPro" id="IPR002937">
    <property type="entry name" value="Amino_oxidase"/>
</dbReference>
<name>A0A3S4YPC3_9FLAO</name>
<dbReference type="PRINTS" id="PR00420">
    <property type="entry name" value="RNGMNOXGNASE"/>
</dbReference>
<feature type="domain" description="Amine oxidase" evidence="2">
    <location>
        <begin position="100"/>
        <end position="341"/>
    </location>
</feature>
<dbReference type="STRING" id="266748.HY04_02350"/>
<dbReference type="Gene3D" id="3.50.50.60">
    <property type="entry name" value="FAD/NAD(P)-binding domain"/>
    <property type="match status" value="2"/>
</dbReference>
<evidence type="ECO:0000313" key="4">
    <source>
        <dbReference type="EMBL" id="VEH95405.1"/>
    </source>
</evidence>
<dbReference type="RefSeq" id="WP_034716754.1">
    <property type="nucleotide sequence ID" value="NZ_FOIX01000002.1"/>
</dbReference>
<dbReference type="AlphaFoldDB" id="A0A3S4YPC3"/>
<gene>
    <name evidence="4" type="primary">puo</name>
    <name evidence="3" type="ORF">HY04_02350</name>
    <name evidence="4" type="ORF">NCTC13489_00157</name>
</gene>
<dbReference type="EC" id="1.4.3.10" evidence="4"/>
<dbReference type="PANTHER" id="PTHR43563:SF14">
    <property type="entry name" value="AMINE OXIDASE"/>
    <property type="match status" value="1"/>
</dbReference>
<dbReference type="GO" id="GO:0050232">
    <property type="term" value="F:putrescine oxidase activity"/>
    <property type="evidence" value="ECO:0007669"/>
    <property type="project" value="UniProtKB-EC"/>
</dbReference>
<evidence type="ECO:0000313" key="6">
    <source>
        <dbReference type="Proteomes" id="UP000270036"/>
    </source>
</evidence>
<dbReference type="PANTHER" id="PTHR43563">
    <property type="entry name" value="AMINE OXIDASE"/>
    <property type="match status" value="1"/>
</dbReference>
<dbReference type="Proteomes" id="UP000028349">
    <property type="component" value="Unassembled WGS sequence"/>
</dbReference>
<reference evidence="4 6" key="2">
    <citation type="submission" date="2018-12" db="EMBL/GenBank/DDBJ databases">
        <authorList>
            <consortium name="Pathogen Informatics"/>
        </authorList>
    </citation>
    <scope>NUCLEOTIDE SEQUENCE [LARGE SCALE GENOMIC DNA]</scope>
    <source>
        <strain evidence="4 6">NCTC13489</strain>
    </source>
</reference>
<dbReference type="OrthoDB" id="9767561at2"/>
<dbReference type="SUPFAM" id="SSF51905">
    <property type="entry name" value="FAD/NAD(P)-binding domain"/>
    <property type="match status" value="1"/>
</dbReference>
<dbReference type="Gene3D" id="3.90.660.20">
    <property type="entry name" value="Protoporphyrinogen oxidase, mitochondrial, domain 2"/>
    <property type="match status" value="1"/>
</dbReference>
<dbReference type="Pfam" id="PF01593">
    <property type="entry name" value="Amino_oxidase"/>
    <property type="match status" value="2"/>
</dbReference>
<dbReference type="EMBL" id="LR134441">
    <property type="protein sequence ID" value="VEH95405.1"/>
    <property type="molecule type" value="Genomic_DNA"/>
</dbReference>
<comment type="similarity">
    <text evidence="1">Belongs to the flavin monoamine oxidase family.</text>
</comment>
<evidence type="ECO:0000313" key="3">
    <source>
        <dbReference type="EMBL" id="KEY20083.1"/>
    </source>
</evidence>
<evidence type="ECO:0000259" key="2">
    <source>
        <dbReference type="Pfam" id="PF01593"/>
    </source>
</evidence>
<accession>A0A3S4YPC3</accession>
<sequence>MVIIIGAGLSGLLTAFRLKKQGIPFKILEARNRIGGRINTVLESNNTPVEMGATWFQNNHQNLIALLKELGLNGFEQFMDETVLFQQQANSPIQLMEIGKQAPSYRIAGGTSNLINALFQTLRDDEVLLNQTVTKIIFKEDSIQVYGNEIFAASQVVLAIPPKLWANKILFEPNLARDLMDVAQQTHTWMEDSIKVALTYKEPFWQDDDQPGTFFSNAGPITEFYDHCNIERTKFALCGFINSAFKNFPHEERQNLVINQLKSVFGQKVESFLDYEEGVWSEEEYTFARSEYDVFPHQNNGNTIFNQPLFNDRLFISSSEVSAESPGYMEGAVYAGNVIAEKLISFIK</sequence>
<dbReference type="InterPro" id="IPR050703">
    <property type="entry name" value="Flavin_MAO"/>
</dbReference>
<keyword evidence="4" id="KW-0560">Oxidoreductase</keyword>
<dbReference type="SUPFAM" id="SSF54373">
    <property type="entry name" value="FAD-linked reductases, C-terminal domain"/>
    <property type="match status" value="1"/>
</dbReference>
<evidence type="ECO:0000256" key="1">
    <source>
        <dbReference type="ARBA" id="ARBA00005995"/>
    </source>
</evidence>